<evidence type="ECO:0000313" key="1">
    <source>
        <dbReference type="EMBL" id="MDE5415383.1"/>
    </source>
</evidence>
<keyword evidence="2" id="KW-1185">Reference proteome</keyword>
<comment type="caution">
    <text evidence="1">The sequence shown here is derived from an EMBL/GenBank/DDBJ whole genome shotgun (WGS) entry which is preliminary data.</text>
</comment>
<evidence type="ECO:0000313" key="2">
    <source>
        <dbReference type="Proteomes" id="UP001148125"/>
    </source>
</evidence>
<dbReference type="Proteomes" id="UP001148125">
    <property type="component" value="Unassembled WGS sequence"/>
</dbReference>
<dbReference type="EMBL" id="JAOTPO010000015">
    <property type="protein sequence ID" value="MDE5415383.1"/>
    <property type="molecule type" value="Genomic_DNA"/>
</dbReference>
<proteinExistence type="predicted"/>
<protein>
    <submittedName>
        <fullName evidence="1">Uncharacterized protein</fullName>
    </submittedName>
</protein>
<reference evidence="1" key="1">
    <citation type="submission" date="2024-05" db="EMBL/GenBank/DDBJ databases">
        <title>Alkalihalobacillus sp. strain MEB203 novel alkaliphilic bacterium from Lonar Lake, India.</title>
        <authorList>
            <person name="Joshi A."/>
            <person name="Thite S."/>
            <person name="Mengade P."/>
        </authorList>
    </citation>
    <scope>NUCLEOTIDE SEQUENCE</scope>
    <source>
        <strain evidence="1">MEB 203</strain>
    </source>
</reference>
<dbReference type="RefSeq" id="WP_275119977.1">
    <property type="nucleotide sequence ID" value="NZ_JAOTPO010000015.1"/>
</dbReference>
<organism evidence="1 2">
    <name type="scientific">Alkalihalobacterium chitinilyticum</name>
    <dbReference type="NCBI Taxonomy" id="2980103"/>
    <lineage>
        <taxon>Bacteria</taxon>
        <taxon>Bacillati</taxon>
        <taxon>Bacillota</taxon>
        <taxon>Bacilli</taxon>
        <taxon>Bacillales</taxon>
        <taxon>Bacillaceae</taxon>
        <taxon>Alkalihalobacterium</taxon>
    </lineage>
</organism>
<accession>A0ABT5VIV5</accession>
<name>A0ABT5VIV5_9BACI</name>
<gene>
    <name evidence="1" type="ORF">N7Z68_18645</name>
</gene>
<sequence>MTLLIILLFLAGAGLFVYSFFAKDYQSEVDTQVSNVQINLMREINQLKDKLKEVKEGGVKRG</sequence>